<evidence type="ECO:0000256" key="1">
    <source>
        <dbReference type="ARBA" id="ARBA00022837"/>
    </source>
</evidence>
<gene>
    <name evidence="4" type="ORF">BT93_L5896</name>
</gene>
<evidence type="ECO:0000313" key="5">
    <source>
        <dbReference type="Proteomes" id="UP000806378"/>
    </source>
</evidence>
<dbReference type="SMART" id="SM00054">
    <property type="entry name" value="EFh"/>
    <property type="match status" value="2"/>
</dbReference>
<dbReference type="InterPro" id="IPR011992">
    <property type="entry name" value="EF-hand-dom_pair"/>
</dbReference>
<dbReference type="Pfam" id="PF13499">
    <property type="entry name" value="EF-hand_7"/>
    <property type="match status" value="1"/>
</dbReference>
<dbReference type="PROSITE" id="PS50222">
    <property type="entry name" value="EF_HAND_2"/>
    <property type="match status" value="2"/>
</dbReference>
<feature type="domain" description="EF-hand" evidence="3">
    <location>
        <begin position="86"/>
        <end position="115"/>
    </location>
</feature>
<dbReference type="Gene3D" id="1.10.238.10">
    <property type="entry name" value="EF-hand"/>
    <property type="match status" value="1"/>
</dbReference>
<dbReference type="AlphaFoldDB" id="A0A8T0CVN4"/>
<dbReference type="Proteomes" id="UP000806378">
    <property type="component" value="Unassembled WGS sequence"/>
</dbReference>
<name>A0A8T0CVN4_CORYI</name>
<dbReference type="OrthoDB" id="8785703at2759"/>
<comment type="caution">
    <text evidence="4">The sequence shown here is derived from an EMBL/GenBank/DDBJ whole genome shotgun (WGS) entry which is preliminary data.</text>
</comment>
<dbReference type="CDD" id="cd00051">
    <property type="entry name" value="EFh"/>
    <property type="match status" value="1"/>
</dbReference>
<evidence type="ECO:0000259" key="3">
    <source>
        <dbReference type="PROSITE" id="PS50222"/>
    </source>
</evidence>
<evidence type="ECO:0000256" key="2">
    <source>
        <dbReference type="SAM" id="MobiDB-lite"/>
    </source>
</evidence>
<dbReference type="PROSITE" id="PS00018">
    <property type="entry name" value="EF_HAND_1"/>
    <property type="match status" value="2"/>
</dbReference>
<evidence type="ECO:0000313" key="4">
    <source>
        <dbReference type="EMBL" id="KAF7850065.1"/>
    </source>
</evidence>
<dbReference type="Gramene" id="rna-gnl|WGS:JABURB|Cocit.L5896.1">
    <property type="protein sequence ID" value="cds-KAF7850065.1"/>
    <property type="gene ID" value="gene-BT93_L5896"/>
</dbReference>
<organism evidence="4 5">
    <name type="scientific">Corymbia citriodora subsp. variegata</name>
    <dbReference type="NCBI Taxonomy" id="360336"/>
    <lineage>
        <taxon>Eukaryota</taxon>
        <taxon>Viridiplantae</taxon>
        <taxon>Streptophyta</taxon>
        <taxon>Embryophyta</taxon>
        <taxon>Tracheophyta</taxon>
        <taxon>Spermatophyta</taxon>
        <taxon>Magnoliopsida</taxon>
        <taxon>eudicotyledons</taxon>
        <taxon>Gunneridae</taxon>
        <taxon>Pentapetalae</taxon>
        <taxon>rosids</taxon>
        <taxon>malvids</taxon>
        <taxon>Myrtales</taxon>
        <taxon>Myrtaceae</taxon>
        <taxon>Myrtoideae</taxon>
        <taxon>Eucalypteae</taxon>
        <taxon>Corymbia</taxon>
    </lineage>
</organism>
<feature type="region of interest" description="Disordered" evidence="2">
    <location>
        <begin position="131"/>
        <end position="151"/>
    </location>
</feature>
<proteinExistence type="predicted"/>
<accession>A0A8T0CVN4</accession>
<feature type="domain" description="EF-hand" evidence="3">
    <location>
        <begin position="46"/>
        <end position="81"/>
    </location>
</feature>
<sequence>MDIGEICEAVSAEIGIEKVRKAASVDITIEKVHEAASAHYEDLTEDQKQAARSFFEAMDKDKSNNISIDEFMDFLSLAGFQTDNHDWLFEELDKDNNGTLNFKELVTFFYVLSHDDEYKHLLNCRPSADQPIPKAKNVRQTTGANDQGQGRNMGDFSGMYNKLKGVYKLGERMNENACSIL</sequence>
<protein>
    <recommendedName>
        <fullName evidence="3">EF-hand domain-containing protein</fullName>
    </recommendedName>
</protein>
<dbReference type="GO" id="GO:0005509">
    <property type="term" value="F:calcium ion binding"/>
    <property type="evidence" value="ECO:0007669"/>
    <property type="project" value="InterPro"/>
</dbReference>
<dbReference type="EMBL" id="MU089652">
    <property type="protein sequence ID" value="KAF7850065.1"/>
    <property type="molecule type" value="Genomic_DNA"/>
</dbReference>
<keyword evidence="1" id="KW-0106">Calcium</keyword>
<keyword evidence="5" id="KW-1185">Reference proteome</keyword>
<reference evidence="4" key="1">
    <citation type="submission" date="2020-05" db="EMBL/GenBank/DDBJ databases">
        <title>WGS assembly of Corymbia citriodora subspecies variegata.</title>
        <authorList>
            <person name="Barry K."/>
            <person name="Hundley H."/>
            <person name="Shu S."/>
            <person name="Jenkins J."/>
            <person name="Grimwood J."/>
            <person name="Baten A."/>
        </authorList>
    </citation>
    <scope>NUCLEOTIDE SEQUENCE</scope>
    <source>
        <strain evidence="4">CV2-018</strain>
    </source>
</reference>
<dbReference type="InterPro" id="IPR002048">
    <property type="entry name" value="EF_hand_dom"/>
</dbReference>
<feature type="compositionally biased region" description="Polar residues" evidence="2">
    <location>
        <begin position="138"/>
        <end position="150"/>
    </location>
</feature>
<dbReference type="SUPFAM" id="SSF47473">
    <property type="entry name" value="EF-hand"/>
    <property type="match status" value="1"/>
</dbReference>
<dbReference type="InterPro" id="IPR018247">
    <property type="entry name" value="EF_Hand_1_Ca_BS"/>
</dbReference>